<reference evidence="2 3" key="1">
    <citation type="journal article" date="2015" name="Nature">
        <title>rRNA introns, odd ribosomes, and small enigmatic genomes across a large radiation of phyla.</title>
        <authorList>
            <person name="Brown C.T."/>
            <person name="Hug L.A."/>
            <person name="Thomas B.C."/>
            <person name="Sharon I."/>
            <person name="Castelle C.J."/>
            <person name="Singh A."/>
            <person name="Wilkins M.J."/>
            <person name="Williams K.H."/>
            <person name="Banfield J.F."/>
        </authorList>
    </citation>
    <scope>NUCLEOTIDE SEQUENCE [LARGE SCALE GENOMIC DNA]</scope>
</reference>
<feature type="transmembrane region" description="Helical" evidence="1">
    <location>
        <begin position="65"/>
        <end position="86"/>
    </location>
</feature>
<dbReference type="EMBL" id="LBVW01000010">
    <property type="protein sequence ID" value="KKQ93577.1"/>
    <property type="molecule type" value="Genomic_DNA"/>
</dbReference>
<evidence type="ECO:0000313" key="3">
    <source>
        <dbReference type="Proteomes" id="UP000034932"/>
    </source>
</evidence>
<keyword evidence="1" id="KW-0812">Transmembrane</keyword>
<accession>A0A0G0LR98</accession>
<feature type="transmembrane region" description="Helical" evidence="1">
    <location>
        <begin position="25"/>
        <end position="45"/>
    </location>
</feature>
<keyword evidence="1" id="KW-0472">Membrane</keyword>
<comment type="caution">
    <text evidence="2">The sequence shown here is derived from an EMBL/GenBank/DDBJ whole genome shotgun (WGS) entry which is preliminary data.</text>
</comment>
<sequence length="146" mass="16408">MLSKLKGGIAVFARFRRISWSKKLLYIYVFGLILGIIMLLLYAFFPSLRLCSSIFGQQICTPAGIFLTLALSLPGYLIAGNLLSFIPELPWGISLVIVIVVSAFFYYLAGWLVDQKLAKKMTTTKFSKYLIIFVFVVLLLVLISLI</sequence>
<keyword evidence="1" id="KW-1133">Transmembrane helix</keyword>
<evidence type="ECO:0000256" key="1">
    <source>
        <dbReference type="SAM" id="Phobius"/>
    </source>
</evidence>
<gene>
    <name evidence="2" type="ORF">UT19_C0010G0021</name>
</gene>
<dbReference type="AlphaFoldDB" id="A0A0G0LR98"/>
<protein>
    <submittedName>
        <fullName evidence="2">Uncharacterized protein</fullName>
    </submittedName>
</protein>
<feature type="transmembrane region" description="Helical" evidence="1">
    <location>
        <begin position="92"/>
        <end position="114"/>
    </location>
</feature>
<dbReference type="STRING" id="1618573.UT19_C0010G0021"/>
<dbReference type="Proteomes" id="UP000034932">
    <property type="component" value="Unassembled WGS sequence"/>
</dbReference>
<evidence type="ECO:0000313" key="2">
    <source>
        <dbReference type="EMBL" id="KKQ93577.1"/>
    </source>
</evidence>
<feature type="transmembrane region" description="Helical" evidence="1">
    <location>
        <begin position="126"/>
        <end position="145"/>
    </location>
</feature>
<name>A0A0G0LR98_9BACT</name>
<proteinExistence type="predicted"/>
<organism evidence="2 3">
    <name type="scientific">Candidatus Woesebacteria bacterium GW2011_GWB1_39_10b</name>
    <dbReference type="NCBI Taxonomy" id="1618573"/>
    <lineage>
        <taxon>Bacteria</taxon>
        <taxon>Candidatus Woeseibacteriota</taxon>
    </lineage>
</organism>